<dbReference type="RefSeq" id="WP_377335132.1">
    <property type="nucleotide sequence ID" value="NZ_JBHLUE010000002.1"/>
</dbReference>
<feature type="compositionally biased region" description="Low complexity" evidence="1">
    <location>
        <begin position="190"/>
        <end position="203"/>
    </location>
</feature>
<protein>
    <submittedName>
        <fullName evidence="2">Uncharacterized protein</fullName>
    </submittedName>
</protein>
<feature type="compositionally biased region" description="Polar residues" evidence="1">
    <location>
        <begin position="208"/>
        <end position="217"/>
    </location>
</feature>
<sequence length="223" mass="22645">MFGIGRRTRHRDLVKSELGESLDHFVQAASHAADGVGSTVGPRVTAARTRVAPGAAKVRGGAAKVRGDAQRRWGSTMSALAPLAVAAADGARQAGTGTTRGKAKVTGMKGKKKKSSGRFGKAAKVLAVSAAVGAAGAMVLRRRRDDQEWNAYDPTATLTPAAKDPAARTESDLATNAATAPETNITPEQTTASTTTGRAATSGDKPGSATSSVTENAHQAAGK</sequence>
<accession>A0ABV6NQE8</accession>
<dbReference type="Proteomes" id="UP001589894">
    <property type="component" value="Unassembled WGS sequence"/>
</dbReference>
<comment type="caution">
    <text evidence="2">The sequence shown here is derived from an EMBL/GenBank/DDBJ whole genome shotgun (WGS) entry which is preliminary data.</text>
</comment>
<organism evidence="2 3">
    <name type="scientific">Plantactinospora siamensis</name>
    <dbReference type="NCBI Taxonomy" id="555372"/>
    <lineage>
        <taxon>Bacteria</taxon>
        <taxon>Bacillati</taxon>
        <taxon>Actinomycetota</taxon>
        <taxon>Actinomycetes</taxon>
        <taxon>Micromonosporales</taxon>
        <taxon>Micromonosporaceae</taxon>
        <taxon>Plantactinospora</taxon>
    </lineage>
</organism>
<evidence type="ECO:0000313" key="3">
    <source>
        <dbReference type="Proteomes" id="UP001589894"/>
    </source>
</evidence>
<feature type="compositionally biased region" description="Low complexity" evidence="1">
    <location>
        <begin position="92"/>
        <end position="108"/>
    </location>
</feature>
<feature type="region of interest" description="Disordered" evidence="1">
    <location>
        <begin position="92"/>
        <end position="116"/>
    </location>
</feature>
<feature type="region of interest" description="Disordered" evidence="1">
    <location>
        <begin position="157"/>
        <end position="223"/>
    </location>
</feature>
<gene>
    <name evidence="2" type="ORF">ACFFHU_02250</name>
</gene>
<keyword evidence="3" id="KW-1185">Reference proteome</keyword>
<evidence type="ECO:0000313" key="2">
    <source>
        <dbReference type="EMBL" id="MFC0562995.1"/>
    </source>
</evidence>
<dbReference type="EMBL" id="JBHLUE010000002">
    <property type="protein sequence ID" value="MFC0562995.1"/>
    <property type="molecule type" value="Genomic_DNA"/>
</dbReference>
<evidence type="ECO:0000256" key="1">
    <source>
        <dbReference type="SAM" id="MobiDB-lite"/>
    </source>
</evidence>
<reference evidence="2 3" key="1">
    <citation type="submission" date="2024-09" db="EMBL/GenBank/DDBJ databases">
        <authorList>
            <person name="Sun Q."/>
            <person name="Mori K."/>
        </authorList>
    </citation>
    <scope>NUCLEOTIDE SEQUENCE [LARGE SCALE GENOMIC DNA]</scope>
    <source>
        <strain evidence="2 3">TBRC 2205</strain>
    </source>
</reference>
<name>A0ABV6NQE8_9ACTN</name>
<feature type="compositionally biased region" description="Polar residues" evidence="1">
    <location>
        <begin position="172"/>
        <end position="189"/>
    </location>
</feature>
<proteinExistence type="predicted"/>